<dbReference type="STRING" id="595528.A0A0D2WJG0"/>
<evidence type="ECO:0000256" key="7">
    <source>
        <dbReference type="RuleBase" id="RU000304"/>
    </source>
</evidence>
<dbReference type="Proteomes" id="UP000008743">
    <property type="component" value="Unassembled WGS sequence"/>
</dbReference>
<dbReference type="Gene3D" id="1.10.510.10">
    <property type="entry name" value="Transferase(Phosphotransferase) domain 1"/>
    <property type="match status" value="1"/>
</dbReference>
<feature type="compositionally biased region" description="Polar residues" evidence="8">
    <location>
        <begin position="443"/>
        <end position="452"/>
    </location>
</feature>
<feature type="binding site" evidence="6">
    <location>
        <position position="50"/>
    </location>
    <ligand>
        <name>ATP</name>
        <dbReference type="ChEBI" id="CHEBI:30616"/>
    </ligand>
</feature>
<dbReference type="Pfam" id="PF00069">
    <property type="entry name" value="Pkinase"/>
    <property type="match status" value="1"/>
</dbReference>
<keyword evidence="11" id="KW-1185">Reference proteome</keyword>
<dbReference type="GO" id="GO:0001664">
    <property type="term" value="F:G protein-coupled receptor binding"/>
    <property type="evidence" value="ECO:0007669"/>
    <property type="project" value="TreeGrafter"/>
</dbReference>
<feature type="region of interest" description="Disordered" evidence="8">
    <location>
        <begin position="372"/>
        <end position="452"/>
    </location>
</feature>
<dbReference type="InterPro" id="IPR011009">
    <property type="entry name" value="Kinase-like_dom_sf"/>
</dbReference>
<evidence type="ECO:0000313" key="10">
    <source>
        <dbReference type="EMBL" id="KJE90165.1"/>
    </source>
</evidence>
<keyword evidence="5 6" id="KW-0067">ATP-binding</keyword>
<dbReference type="GO" id="GO:0004703">
    <property type="term" value="F:G protein-coupled receptor kinase activity"/>
    <property type="evidence" value="ECO:0007669"/>
    <property type="project" value="TreeGrafter"/>
</dbReference>
<protein>
    <submittedName>
        <fullName evidence="10">AGC/YANK protein kinase</fullName>
    </submittedName>
</protein>
<accession>A0A0D2WJG0</accession>
<evidence type="ECO:0000256" key="1">
    <source>
        <dbReference type="ARBA" id="ARBA00022527"/>
    </source>
</evidence>
<dbReference type="PhylomeDB" id="A0A0D2WJG0"/>
<sequence>MGCIASKPPIDFSADVNFEHFKLLRSVGRGAFGKVCIVLKRDTKKLYAMKYMNKEKCLQKRAIRNVFNERKILESLQHQFIVNLWFAFQDEEDLFFVVDLMLGGDLRYHAQRSGAFSEDRIRLYTAELMMALVYIHDRNIIHRDIKPDNILMDENGHVHLADFNVAASIRKGSLLYARAGTKPYMAPEILNKSGYNQSADWWSLGVCMYELLRGKHPFRGGTTEEMLEMIQSAPIKYPTTWSEPCISFLSGLLERDVTKRMTITSENVQEVLKHPFLASLDYDKLINKELVPSFVPDKDKVNCDAMYELEEMMLEDNPLHKKKQRLQKTTMSKQEQAKRETIGAELQRIAEKFTVYDRSKVKSTPDVALDTNIDDDEITSASPRPQRASGLAVFSNEHDSSHMSEDENALRGDSDSRRVRSQSTDPDPLELPTRLVTPVVDDGSSTSSPIQA</sequence>
<name>A0A0D2WJG0_CAPO3</name>
<evidence type="ECO:0000256" key="6">
    <source>
        <dbReference type="PROSITE-ProRule" id="PRU10141"/>
    </source>
</evidence>
<dbReference type="SMART" id="SM00220">
    <property type="entry name" value="S_TKc"/>
    <property type="match status" value="1"/>
</dbReference>
<evidence type="ECO:0000256" key="5">
    <source>
        <dbReference type="ARBA" id="ARBA00022840"/>
    </source>
</evidence>
<evidence type="ECO:0000313" key="11">
    <source>
        <dbReference type="Proteomes" id="UP000008743"/>
    </source>
</evidence>
<dbReference type="InParanoid" id="A0A0D2WJG0"/>
<evidence type="ECO:0000259" key="9">
    <source>
        <dbReference type="PROSITE" id="PS50011"/>
    </source>
</evidence>
<dbReference type="PROSITE" id="PS00108">
    <property type="entry name" value="PROTEIN_KINASE_ST"/>
    <property type="match status" value="1"/>
</dbReference>
<keyword evidence="1 7" id="KW-0723">Serine/threonine-protein kinase</keyword>
<organism evidence="10 11">
    <name type="scientific">Capsaspora owczarzaki (strain ATCC 30864)</name>
    <dbReference type="NCBI Taxonomy" id="595528"/>
    <lineage>
        <taxon>Eukaryota</taxon>
        <taxon>Filasterea</taxon>
        <taxon>Capsaspora</taxon>
    </lineage>
</organism>
<feature type="compositionally biased region" description="Basic and acidic residues" evidence="8">
    <location>
        <begin position="396"/>
        <end position="418"/>
    </location>
</feature>
<dbReference type="InterPro" id="IPR017441">
    <property type="entry name" value="Protein_kinase_ATP_BS"/>
</dbReference>
<dbReference type="GO" id="GO:0007186">
    <property type="term" value="P:G protein-coupled receptor signaling pathway"/>
    <property type="evidence" value="ECO:0007669"/>
    <property type="project" value="TreeGrafter"/>
</dbReference>
<dbReference type="GO" id="GO:0005524">
    <property type="term" value="F:ATP binding"/>
    <property type="evidence" value="ECO:0007669"/>
    <property type="project" value="UniProtKB-UniRule"/>
</dbReference>
<dbReference type="PANTHER" id="PTHR24355:SF30">
    <property type="entry name" value="SERINE_THREONINE-PROTEIN KINASE 32B ISOFORM X1"/>
    <property type="match status" value="1"/>
</dbReference>
<dbReference type="PROSITE" id="PS50011">
    <property type="entry name" value="PROTEIN_KINASE_DOM"/>
    <property type="match status" value="1"/>
</dbReference>
<dbReference type="Gene3D" id="3.30.200.20">
    <property type="entry name" value="Phosphorylase Kinase, domain 1"/>
    <property type="match status" value="1"/>
</dbReference>
<dbReference type="RefSeq" id="XP_004364379.2">
    <property type="nucleotide sequence ID" value="XM_004364322.2"/>
</dbReference>
<comment type="similarity">
    <text evidence="7">Belongs to the protein kinase superfamily.</text>
</comment>
<dbReference type="eggNOG" id="KOG0598">
    <property type="taxonomic scope" value="Eukaryota"/>
</dbReference>
<dbReference type="GO" id="GO:0009966">
    <property type="term" value="P:regulation of signal transduction"/>
    <property type="evidence" value="ECO:0007669"/>
    <property type="project" value="TreeGrafter"/>
</dbReference>
<dbReference type="InterPro" id="IPR008271">
    <property type="entry name" value="Ser/Thr_kinase_AS"/>
</dbReference>
<dbReference type="PROSITE" id="PS00107">
    <property type="entry name" value="PROTEIN_KINASE_ATP"/>
    <property type="match status" value="1"/>
</dbReference>
<dbReference type="InterPro" id="IPR000719">
    <property type="entry name" value="Prot_kinase_dom"/>
</dbReference>
<dbReference type="SUPFAM" id="SSF56112">
    <property type="entry name" value="Protein kinase-like (PK-like)"/>
    <property type="match status" value="1"/>
</dbReference>
<feature type="domain" description="Protein kinase" evidence="9">
    <location>
        <begin position="21"/>
        <end position="277"/>
    </location>
</feature>
<dbReference type="PANTHER" id="PTHR24355">
    <property type="entry name" value="G PROTEIN-COUPLED RECEPTOR KINASE/RIBOSOMAL PROTEIN S6 KINASE"/>
    <property type="match status" value="1"/>
</dbReference>
<reference evidence="11" key="1">
    <citation type="submission" date="2011-02" db="EMBL/GenBank/DDBJ databases">
        <title>The Genome Sequence of Capsaspora owczarzaki ATCC 30864.</title>
        <authorList>
            <person name="Russ C."/>
            <person name="Cuomo C."/>
            <person name="Burger G."/>
            <person name="Gray M.W."/>
            <person name="Holland P.W.H."/>
            <person name="King N."/>
            <person name="Lang F.B.F."/>
            <person name="Roger A.J."/>
            <person name="Ruiz-Trillo I."/>
            <person name="Young S.K."/>
            <person name="Zeng Q."/>
            <person name="Gargeya S."/>
            <person name="Alvarado L."/>
            <person name="Berlin A."/>
            <person name="Chapman S.B."/>
            <person name="Chen Z."/>
            <person name="Freedman E."/>
            <person name="Gellesch M."/>
            <person name="Goldberg J."/>
            <person name="Griggs A."/>
            <person name="Gujja S."/>
            <person name="Heilman E."/>
            <person name="Heiman D."/>
            <person name="Howarth C."/>
            <person name="Mehta T."/>
            <person name="Neiman D."/>
            <person name="Pearson M."/>
            <person name="Roberts A."/>
            <person name="Saif S."/>
            <person name="Shea T."/>
            <person name="Shenoy N."/>
            <person name="Sisk P."/>
            <person name="Stolte C."/>
            <person name="Sykes S."/>
            <person name="White J."/>
            <person name="Yandava C."/>
            <person name="Haas B."/>
            <person name="Nusbaum C."/>
            <person name="Birren B."/>
        </authorList>
    </citation>
    <scope>NUCLEOTIDE SEQUENCE</scope>
    <source>
        <strain evidence="11">ATCC 30864</strain>
    </source>
</reference>
<evidence type="ECO:0000256" key="8">
    <source>
        <dbReference type="SAM" id="MobiDB-lite"/>
    </source>
</evidence>
<evidence type="ECO:0000256" key="2">
    <source>
        <dbReference type="ARBA" id="ARBA00022679"/>
    </source>
</evidence>
<gene>
    <name evidence="10" type="ORF">CAOG_001511</name>
</gene>
<dbReference type="EMBL" id="KE346361">
    <property type="protein sequence ID" value="KJE90165.1"/>
    <property type="molecule type" value="Genomic_DNA"/>
</dbReference>
<keyword evidence="3 6" id="KW-0547">Nucleotide-binding</keyword>
<dbReference type="CDD" id="cd05578">
    <property type="entry name" value="STKc_Yank1"/>
    <property type="match status" value="1"/>
</dbReference>
<keyword evidence="4 10" id="KW-0418">Kinase</keyword>
<evidence type="ECO:0000256" key="3">
    <source>
        <dbReference type="ARBA" id="ARBA00022741"/>
    </source>
</evidence>
<dbReference type="OrthoDB" id="354826at2759"/>
<proteinExistence type="inferred from homology"/>
<keyword evidence="2" id="KW-0808">Transferase</keyword>
<dbReference type="FunFam" id="1.10.510.10:FF:000210">
    <property type="entry name" value="Non-specific serine/threonine protein kinase"/>
    <property type="match status" value="1"/>
</dbReference>
<evidence type="ECO:0000256" key="4">
    <source>
        <dbReference type="ARBA" id="ARBA00022777"/>
    </source>
</evidence>
<dbReference type="AlphaFoldDB" id="A0A0D2WJG0"/>
<feature type="region of interest" description="Disordered" evidence="8">
    <location>
        <begin position="319"/>
        <end position="340"/>
    </location>
</feature>